<evidence type="ECO:0000259" key="2">
    <source>
        <dbReference type="PROSITE" id="PS51462"/>
    </source>
</evidence>
<dbReference type="Pfam" id="PF00293">
    <property type="entry name" value="NUDIX"/>
    <property type="match status" value="1"/>
</dbReference>
<dbReference type="PROSITE" id="PS00893">
    <property type="entry name" value="NUDIX_BOX"/>
    <property type="match status" value="1"/>
</dbReference>
<proteinExistence type="predicted"/>
<dbReference type="Gene3D" id="3.90.79.10">
    <property type="entry name" value="Nucleoside Triphosphate Pyrophosphohydrolase"/>
    <property type="match status" value="1"/>
</dbReference>
<dbReference type="SUPFAM" id="SSF55811">
    <property type="entry name" value="Nudix"/>
    <property type="match status" value="1"/>
</dbReference>
<evidence type="ECO:0000256" key="1">
    <source>
        <dbReference type="ARBA" id="ARBA00022801"/>
    </source>
</evidence>
<sequence length="188" mass="20929">MDVKFCMTCGSPLVLRDVDGTMRMACSDLECKFVHWGNYSIGVGALVVKDEKVLLVRRAQEPGRGYWTNPGGYVEQTELIHETIRREVMEEAGIDAVVTTVVAFRDQPRMIHNVYIAFAMDYVGGEPVPDGIEVDAAGFYSLEEMASMNVAGFTKWLVHIALQRKSDGLTFDDNPIVPLDGYGLFRAE</sequence>
<dbReference type="Proteomes" id="UP001589818">
    <property type="component" value="Unassembled WGS sequence"/>
</dbReference>
<accession>A0ABV6J5M5</accession>
<dbReference type="InterPro" id="IPR015797">
    <property type="entry name" value="NUDIX_hydrolase-like_dom_sf"/>
</dbReference>
<dbReference type="PANTHER" id="PTHR43222">
    <property type="entry name" value="NUDIX HYDROLASE 23"/>
    <property type="match status" value="1"/>
</dbReference>
<dbReference type="InterPro" id="IPR000086">
    <property type="entry name" value="NUDIX_hydrolase_dom"/>
</dbReference>
<keyword evidence="1" id="KW-0378">Hydrolase</keyword>
<dbReference type="InterPro" id="IPR020084">
    <property type="entry name" value="NUDIX_hydrolase_CS"/>
</dbReference>
<dbReference type="RefSeq" id="WP_204818158.1">
    <property type="nucleotide sequence ID" value="NZ_JANHOF010000004.1"/>
</dbReference>
<evidence type="ECO:0000313" key="4">
    <source>
        <dbReference type="Proteomes" id="UP001589818"/>
    </source>
</evidence>
<dbReference type="PROSITE" id="PS51462">
    <property type="entry name" value="NUDIX"/>
    <property type="match status" value="1"/>
</dbReference>
<comment type="caution">
    <text evidence="3">The sequence shown here is derived from an EMBL/GenBank/DDBJ whole genome shotgun (WGS) entry which is preliminary data.</text>
</comment>
<dbReference type="EMBL" id="JBHLVF010000010">
    <property type="protein sequence ID" value="MFC0391188.1"/>
    <property type="molecule type" value="Genomic_DNA"/>
</dbReference>
<feature type="domain" description="Nudix hydrolase" evidence="2">
    <location>
        <begin position="38"/>
        <end position="163"/>
    </location>
</feature>
<protein>
    <submittedName>
        <fullName evidence="3">NUDIX domain-containing protein</fullName>
    </submittedName>
</protein>
<keyword evidence="4" id="KW-1185">Reference proteome</keyword>
<evidence type="ECO:0000313" key="3">
    <source>
        <dbReference type="EMBL" id="MFC0391188.1"/>
    </source>
</evidence>
<name>A0ABV6J5M5_9BACL</name>
<organism evidence="3 4">
    <name type="scientific">Paenibacillus mendelii</name>
    <dbReference type="NCBI Taxonomy" id="206163"/>
    <lineage>
        <taxon>Bacteria</taxon>
        <taxon>Bacillati</taxon>
        <taxon>Bacillota</taxon>
        <taxon>Bacilli</taxon>
        <taxon>Bacillales</taxon>
        <taxon>Paenibacillaceae</taxon>
        <taxon>Paenibacillus</taxon>
    </lineage>
</organism>
<gene>
    <name evidence="3" type="ORF">ACFFJ8_07335</name>
</gene>
<dbReference type="PANTHER" id="PTHR43222:SF2">
    <property type="entry name" value="NUDIX HYDROLASE 23, CHLOROPLASTIC"/>
    <property type="match status" value="1"/>
</dbReference>
<reference evidence="3 4" key="1">
    <citation type="submission" date="2024-09" db="EMBL/GenBank/DDBJ databases">
        <authorList>
            <person name="Sun Q."/>
            <person name="Mori K."/>
        </authorList>
    </citation>
    <scope>NUCLEOTIDE SEQUENCE [LARGE SCALE GENOMIC DNA]</scope>
    <source>
        <strain evidence="3 4">CCM 4839</strain>
    </source>
</reference>